<gene>
    <name evidence="1" type="ORF">DGUA_6G020694</name>
</gene>
<evidence type="ECO:0000313" key="2">
    <source>
        <dbReference type="Proteomes" id="UP000268350"/>
    </source>
</evidence>
<proteinExistence type="predicted"/>
<reference evidence="2" key="1">
    <citation type="submission" date="2018-01" db="EMBL/GenBank/DDBJ databases">
        <authorList>
            <person name="Alioto T."/>
            <person name="Alioto T."/>
        </authorList>
    </citation>
    <scope>NUCLEOTIDE SEQUENCE [LARGE SCALE GENOMIC DNA]</scope>
</reference>
<dbReference type="EMBL" id="OUUW01000043">
    <property type="protein sequence ID" value="SPP89985.1"/>
    <property type="molecule type" value="Genomic_DNA"/>
</dbReference>
<feature type="non-terminal residue" evidence="1">
    <location>
        <position position="1"/>
    </location>
</feature>
<dbReference type="Proteomes" id="UP000268350">
    <property type="component" value="Unassembled WGS sequence"/>
</dbReference>
<keyword evidence="2" id="KW-1185">Reference proteome</keyword>
<sequence>IKNFDPTKPGLELDASAYVIPELARNIPLHSIAQSLLTDLPSLPLADPTFFNSSPIDVLIGADILPSVVLSGVQPIKCSSLFGQETIF</sequence>
<dbReference type="AlphaFoldDB" id="A0A3B0K7A2"/>
<accession>A0A3B0K7A2</accession>
<protein>
    <submittedName>
        <fullName evidence="1">Uncharacterized protein</fullName>
    </submittedName>
</protein>
<feature type="non-terminal residue" evidence="1">
    <location>
        <position position="88"/>
    </location>
</feature>
<organism evidence="1 2">
    <name type="scientific">Drosophila guanche</name>
    <name type="common">Fruit fly</name>
    <dbReference type="NCBI Taxonomy" id="7266"/>
    <lineage>
        <taxon>Eukaryota</taxon>
        <taxon>Metazoa</taxon>
        <taxon>Ecdysozoa</taxon>
        <taxon>Arthropoda</taxon>
        <taxon>Hexapoda</taxon>
        <taxon>Insecta</taxon>
        <taxon>Pterygota</taxon>
        <taxon>Neoptera</taxon>
        <taxon>Endopterygota</taxon>
        <taxon>Diptera</taxon>
        <taxon>Brachycera</taxon>
        <taxon>Muscomorpha</taxon>
        <taxon>Ephydroidea</taxon>
        <taxon>Drosophilidae</taxon>
        <taxon>Drosophila</taxon>
        <taxon>Sophophora</taxon>
    </lineage>
</organism>
<evidence type="ECO:0000313" key="1">
    <source>
        <dbReference type="EMBL" id="SPP89985.1"/>
    </source>
</evidence>
<name>A0A3B0K7A2_DROGU</name>